<dbReference type="InterPro" id="IPR036412">
    <property type="entry name" value="HAD-like_sf"/>
</dbReference>
<protein>
    <submittedName>
        <fullName evidence="1">HAD-IIB family hydrolase</fullName>
    </submittedName>
</protein>
<dbReference type="RefSeq" id="WP_301126981.1">
    <property type="nucleotide sequence ID" value="NZ_JAUHPV010000003.1"/>
</dbReference>
<dbReference type="NCBIfam" id="TIGR01484">
    <property type="entry name" value="HAD-SF-IIB"/>
    <property type="match status" value="1"/>
</dbReference>
<dbReference type="PANTHER" id="PTHR10000:SF25">
    <property type="entry name" value="PHOSPHATASE YKRA-RELATED"/>
    <property type="match status" value="1"/>
</dbReference>
<reference evidence="1" key="1">
    <citation type="submission" date="2023-06" db="EMBL/GenBank/DDBJ databases">
        <title>SYSU T00b26.</title>
        <authorList>
            <person name="Gao L."/>
            <person name="Fang B.-Z."/>
            <person name="Li W.-J."/>
        </authorList>
    </citation>
    <scope>NUCLEOTIDE SEQUENCE</scope>
    <source>
        <strain evidence="1">SYSU T00b26</strain>
    </source>
</reference>
<dbReference type="Gene3D" id="3.30.1240.10">
    <property type="match status" value="1"/>
</dbReference>
<dbReference type="Gene3D" id="3.40.50.1000">
    <property type="entry name" value="HAD superfamily/HAD-like"/>
    <property type="match status" value="1"/>
</dbReference>
<dbReference type="SUPFAM" id="SSF56784">
    <property type="entry name" value="HAD-like"/>
    <property type="match status" value="1"/>
</dbReference>
<proteinExistence type="predicted"/>
<accession>A0ABT8FZV0</accession>
<sequence length="283" mass="29954">MTDTSAASDRKAIFLDIDGTYAHRGTVPEAHKEAVRAARAAGNLVFLCTGRPQSLIFEQMTEAGFDGIVAAAGGHVRIGEETLLDLRFPEDLAARTIAALDAHDAVYWLETPEATYARQPTLDRVDDHLPAHMKQHDTNGRARAQVLEHLTILSDLSDVRVGKITIMHADVPLTEIAAEVGPDLASISSSIPGMGDRAGELYMADVHKATGIAAVIAHLGMTREDVLAFGDGPNDIEMLDFAGIGVAIEGSAPELLAVADRTCAGPEEAGLATAFAELGLLTR</sequence>
<dbReference type="GO" id="GO:0016787">
    <property type="term" value="F:hydrolase activity"/>
    <property type="evidence" value="ECO:0007669"/>
    <property type="project" value="UniProtKB-KW"/>
</dbReference>
<dbReference type="Proteomes" id="UP001172738">
    <property type="component" value="Unassembled WGS sequence"/>
</dbReference>
<name>A0ABT8FZV0_9MICO</name>
<comment type="caution">
    <text evidence="1">The sequence shown here is derived from an EMBL/GenBank/DDBJ whole genome shotgun (WGS) entry which is preliminary data.</text>
</comment>
<keyword evidence="2" id="KW-1185">Reference proteome</keyword>
<dbReference type="InterPro" id="IPR023214">
    <property type="entry name" value="HAD_sf"/>
</dbReference>
<dbReference type="Pfam" id="PF08282">
    <property type="entry name" value="Hydrolase_3"/>
    <property type="match status" value="1"/>
</dbReference>
<gene>
    <name evidence="1" type="ORF">QQX04_05375</name>
</gene>
<dbReference type="PANTHER" id="PTHR10000">
    <property type="entry name" value="PHOSPHOSERINE PHOSPHATASE"/>
    <property type="match status" value="1"/>
</dbReference>
<evidence type="ECO:0000313" key="1">
    <source>
        <dbReference type="EMBL" id="MDN4472420.1"/>
    </source>
</evidence>
<dbReference type="EMBL" id="JAUHPV010000003">
    <property type="protein sequence ID" value="MDN4472420.1"/>
    <property type="molecule type" value="Genomic_DNA"/>
</dbReference>
<keyword evidence="1" id="KW-0378">Hydrolase</keyword>
<evidence type="ECO:0000313" key="2">
    <source>
        <dbReference type="Proteomes" id="UP001172738"/>
    </source>
</evidence>
<dbReference type="InterPro" id="IPR006379">
    <property type="entry name" value="HAD-SF_hydro_IIB"/>
</dbReference>
<organism evidence="1 2">
    <name type="scientific">Demequina zhanjiangensis</name>
    <dbReference type="NCBI Taxonomy" id="3051659"/>
    <lineage>
        <taxon>Bacteria</taxon>
        <taxon>Bacillati</taxon>
        <taxon>Actinomycetota</taxon>
        <taxon>Actinomycetes</taxon>
        <taxon>Micrococcales</taxon>
        <taxon>Demequinaceae</taxon>
        <taxon>Demequina</taxon>
    </lineage>
</organism>